<dbReference type="PANTHER" id="PTHR46268">
    <property type="entry name" value="STRESS RESPONSE PROTEIN NHAX"/>
    <property type="match status" value="1"/>
</dbReference>
<dbReference type="InterPro" id="IPR006015">
    <property type="entry name" value="Universal_stress_UspA"/>
</dbReference>
<dbReference type="InterPro" id="IPR006016">
    <property type="entry name" value="UspA"/>
</dbReference>
<sequence>MKHILCCVDGSEHADIALRAAIQLSAKLSADLSLLVVNVSFGRSPRGPQALIWTNDEAQAILDKACDVVARNGQKPALAGITVAREASTGIIDHALEHDIDAIVIGTGDKRGMSRLFLGSVAMDVANRAPCTVIVAR</sequence>
<dbReference type="Gene3D" id="3.40.50.620">
    <property type="entry name" value="HUPs"/>
    <property type="match status" value="1"/>
</dbReference>
<accession>A0A8X8H4G8</accession>
<organism evidence="3 4">
    <name type="scientific">Fertoeibacter niger</name>
    <dbReference type="NCBI Taxonomy" id="2656921"/>
    <lineage>
        <taxon>Bacteria</taxon>
        <taxon>Pseudomonadati</taxon>
        <taxon>Pseudomonadota</taxon>
        <taxon>Alphaproteobacteria</taxon>
        <taxon>Rhodobacterales</taxon>
        <taxon>Paracoccaceae</taxon>
        <taxon>Fertoeibacter</taxon>
    </lineage>
</organism>
<dbReference type="PANTHER" id="PTHR46268:SF15">
    <property type="entry name" value="UNIVERSAL STRESS PROTEIN HP_0031"/>
    <property type="match status" value="1"/>
</dbReference>
<dbReference type="SUPFAM" id="SSF52402">
    <property type="entry name" value="Adenine nucleotide alpha hydrolases-like"/>
    <property type="match status" value="1"/>
</dbReference>
<feature type="domain" description="UspA" evidence="2">
    <location>
        <begin position="1"/>
        <end position="137"/>
    </location>
</feature>
<protein>
    <submittedName>
        <fullName evidence="3">Universal stress protein</fullName>
    </submittedName>
</protein>
<name>A0A8X8H4G8_9RHOB</name>
<keyword evidence="4" id="KW-1185">Reference proteome</keyword>
<evidence type="ECO:0000256" key="1">
    <source>
        <dbReference type="ARBA" id="ARBA00008791"/>
    </source>
</evidence>
<gene>
    <name evidence="3" type="ORF">GEU84_017530</name>
</gene>
<evidence type="ECO:0000313" key="3">
    <source>
        <dbReference type="EMBL" id="NUB46199.1"/>
    </source>
</evidence>
<reference evidence="3" key="1">
    <citation type="submission" date="2020-05" db="EMBL/GenBank/DDBJ databases">
        <title>Fertoebacter nigrum gen. nov., sp. nov., a new member of the family Rhodobacteraceae.</title>
        <authorList>
            <person name="Szuroczki S."/>
            <person name="Abbaszade G."/>
            <person name="Buni D."/>
            <person name="Schumann P."/>
            <person name="Toth E."/>
        </authorList>
    </citation>
    <scope>NUCLEOTIDE SEQUENCE</scope>
    <source>
        <strain evidence="3">RG-N-1a</strain>
    </source>
</reference>
<dbReference type="AlphaFoldDB" id="A0A8X8H4G8"/>
<dbReference type="EMBL" id="WHUT02000012">
    <property type="protein sequence ID" value="NUB46199.1"/>
    <property type="molecule type" value="Genomic_DNA"/>
</dbReference>
<comment type="similarity">
    <text evidence="1">Belongs to the universal stress protein A family.</text>
</comment>
<dbReference type="PRINTS" id="PR01438">
    <property type="entry name" value="UNVRSLSTRESS"/>
</dbReference>
<dbReference type="Pfam" id="PF00582">
    <property type="entry name" value="Usp"/>
    <property type="match status" value="1"/>
</dbReference>
<evidence type="ECO:0000313" key="4">
    <source>
        <dbReference type="Proteomes" id="UP000484076"/>
    </source>
</evidence>
<dbReference type="CDD" id="cd00293">
    <property type="entry name" value="USP-like"/>
    <property type="match status" value="1"/>
</dbReference>
<dbReference type="RefSeq" id="WP_152828363.1">
    <property type="nucleotide sequence ID" value="NZ_WHUT02000012.1"/>
</dbReference>
<dbReference type="Proteomes" id="UP000484076">
    <property type="component" value="Unassembled WGS sequence"/>
</dbReference>
<proteinExistence type="inferred from homology"/>
<dbReference type="InterPro" id="IPR014729">
    <property type="entry name" value="Rossmann-like_a/b/a_fold"/>
</dbReference>
<evidence type="ECO:0000259" key="2">
    <source>
        <dbReference type="Pfam" id="PF00582"/>
    </source>
</evidence>
<comment type="caution">
    <text evidence="3">The sequence shown here is derived from an EMBL/GenBank/DDBJ whole genome shotgun (WGS) entry which is preliminary data.</text>
</comment>